<dbReference type="AlphaFoldDB" id="A0A348HIJ9"/>
<protein>
    <submittedName>
        <fullName evidence="2">Period homolog 1</fullName>
    </submittedName>
</protein>
<reference evidence="2 3" key="1">
    <citation type="submission" date="2018-09" db="EMBL/GenBank/DDBJ databases">
        <title>Zymobacter palmae IAM14233 (=T109) whole genome analysis.</title>
        <authorList>
            <person name="Yanase H."/>
        </authorList>
    </citation>
    <scope>NUCLEOTIDE SEQUENCE [LARGE SCALE GENOMIC DNA]</scope>
    <source>
        <strain evidence="2 3">IAM14233</strain>
    </source>
</reference>
<evidence type="ECO:0000313" key="2">
    <source>
        <dbReference type="EMBL" id="BBG31451.1"/>
    </source>
</evidence>
<evidence type="ECO:0000313" key="3">
    <source>
        <dbReference type="Proteomes" id="UP000267342"/>
    </source>
</evidence>
<feature type="region of interest" description="Disordered" evidence="1">
    <location>
        <begin position="82"/>
        <end position="126"/>
    </location>
</feature>
<name>A0A348HIJ9_9GAMM</name>
<proteinExistence type="predicted"/>
<dbReference type="Proteomes" id="UP000267342">
    <property type="component" value="Chromosome"/>
</dbReference>
<dbReference type="KEGG" id="zpl:ZBT109_2726"/>
<sequence length="126" mass="13871">MEVRHFEDLRRVVDNDVDPGELLHGLNQDTQQYRTAEVAVTQEESTAFYFRSGLAFKCSTDAAHFACGRSIGTGQAFQCGFGSVHGTARSHPARTFRQEQHTDDHQGSRNHSNAQHGSPVARAAEG</sequence>
<keyword evidence="3" id="KW-1185">Reference proteome</keyword>
<feature type="compositionally biased region" description="Basic and acidic residues" evidence="1">
    <location>
        <begin position="96"/>
        <end position="107"/>
    </location>
</feature>
<organism evidence="2 3">
    <name type="scientific">Zymobacter palmae</name>
    <dbReference type="NCBI Taxonomy" id="33074"/>
    <lineage>
        <taxon>Bacteria</taxon>
        <taxon>Pseudomonadati</taxon>
        <taxon>Pseudomonadota</taxon>
        <taxon>Gammaproteobacteria</taxon>
        <taxon>Oceanospirillales</taxon>
        <taxon>Halomonadaceae</taxon>
        <taxon>Zymobacter group</taxon>
        <taxon>Zymobacter</taxon>
    </lineage>
</organism>
<accession>A0A348HIJ9</accession>
<evidence type="ECO:0000256" key="1">
    <source>
        <dbReference type="SAM" id="MobiDB-lite"/>
    </source>
</evidence>
<dbReference type="EMBL" id="AP018933">
    <property type="protein sequence ID" value="BBG31451.1"/>
    <property type="molecule type" value="Genomic_DNA"/>
</dbReference>
<gene>
    <name evidence="2" type="ORF">ZBT109_2726</name>
</gene>